<comment type="caution">
    <text evidence="1">The sequence shown here is derived from an EMBL/GenBank/DDBJ whole genome shotgun (WGS) entry which is preliminary data.</text>
</comment>
<reference evidence="1 2" key="1">
    <citation type="submission" date="2021-03" db="EMBL/GenBank/DDBJ databases">
        <title>Genomic Encyclopedia of Type Strains, Phase IV (KMG-IV): sequencing the most valuable type-strain genomes for metagenomic binning, comparative biology and taxonomic classification.</title>
        <authorList>
            <person name="Goeker M."/>
        </authorList>
    </citation>
    <scope>NUCLEOTIDE SEQUENCE [LARGE SCALE GENOMIC DNA]</scope>
    <source>
        <strain evidence="1 2">DSM 27512</strain>
    </source>
</reference>
<evidence type="ECO:0000313" key="1">
    <source>
        <dbReference type="EMBL" id="MBP2027390.1"/>
    </source>
</evidence>
<organism evidence="1 2">
    <name type="scientific">Acetoanaerobium pronyense</name>
    <dbReference type="NCBI Taxonomy" id="1482736"/>
    <lineage>
        <taxon>Bacteria</taxon>
        <taxon>Bacillati</taxon>
        <taxon>Bacillota</taxon>
        <taxon>Clostridia</taxon>
        <taxon>Peptostreptococcales</taxon>
        <taxon>Filifactoraceae</taxon>
        <taxon>Acetoanaerobium</taxon>
    </lineage>
</organism>
<gene>
    <name evidence="1" type="ORF">J2Z35_001184</name>
</gene>
<name>A0ABS4KJ74_9FIRM</name>
<evidence type="ECO:0000313" key="2">
    <source>
        <dbReference type="Proteomes" id="UP001314903"/>
    </source>
</evidence>
<dbReference type="EMBL" id="JAGGLI010000011">
    <property type="protein sequence ID" value="MBP2027390.1"/>
    <property type="molecule type" value="Genomic_DNA"/>
</dbReference>
<keyword evidence="2" id="KW-1185">Reference proteome</keyword>
<sequence>MRYCVVKNTTKVIDGSENSIEIMLQNAQNAGFAETEVEILTEEEYQERLANEPKPPPQPTSEQQLTMEMTMAMAQMQMDNMMAIAELTNLIMAMGGM</sequence>
<proteinExistence type="predicted"/>
<dbReference type="Proteomes" id="UP001314903">
    <property type="component" value="Unassembled WGS sequence"/>
</dbReference>
<dbReference type="RefSeq" id="WP_209660442.1">
    <property type="nucleotide sequence ID" value="NZ_JAGGLI010000011.1"/>
</dbReference>
<accession>A0ABS4KJ74</accession>
<protein>
    <submittedName>
        <fullName evidence="1">Uncharacterized protein</fullName>
    </submittedName>
</protein>